<keyword evidence="2 3" id="KW-0732">Signal</keyword>
<dbReference type="GO" id="GO:0120010">
    <property type="term" value="P:intermembrane phospholipid transfer"/>
    <property type="evidence" value="ECO:0007669"/>
    <property type="project" value="TreeGrafter"/>
</dbReference>
<dbReference type="PRINTS" id="PR01805">
    <property type="entry name" value="VACJLIPOPROT"/>
</dbReference>
<dbReference type="InterPro" id="IPR007428">
    <property type="entry name" value="MlaA"/>
</dbReference>
<name>A0A1I5PJP1_9RHOB</name>
<dbReference type="RefSeq" id="WP_093420322.1">
    <property type="nucleotide sequence ID" value="NZ_FOXA01000005.1"/>
</dbReference>
<dbReference type="Proteomes" id="UP000199356">
    <property type="component" value="Unassembled WGS sequence"/>
</dbReference>
<protein>
    <submittedName>
        <fullName evidence="4">Phospholipid-binding lipoprotein MlaA</fullName>
    </submittedName>
</protein>
<dbReference type="PANTHER" id="PTHR30035">
    <property type="entry name" value="LIPOPROTEIN VACJ-RELATED"/>
    <property type="match status" value="1"/>
</dbReference>
<dbReference type="OrthoDB" id="9785326at2"/>
<keyword evidence="5" id="KW-1185">Reference proteome</keyword>
<sequence>MSQPVQIARLGAALALAAFVAGCGPTTTPEGVNDVYEPTNRKVFGANQSFDSAFGGGGSGPDVPGPLAAATANLASTVQAPSHVVNDVLQGDVEDAVHNSFRFAINATLGVGGIFDPASSFGLEERENDFGRTLAVWGVDQGSYLVLPVIGPSSQRDLAGMVVDFAINPVRYTLPVEEQFWTLAVRAGDEVFDRLRYSESYDSVLYDSADPYAQARSIYLQNRNFETSGDEADDVYIDPYEDLDF</sequence>
<evidence type="ECO:0000313" key="5">
    <source>
        <dbReference type="Proteomes" id="UP000199356"/>
    </source>
</evidence>
<comment type="similarity">
    <text evidence="1">Belongs to the MlaA family.</text>
</comment>
<dbReference type="STRING" id="441119.SAMN04488047_105118"/>
<keyword evidence="4" id="KW-0449">Lipoprotein</keyword>
<organism evidence="4 5">
    <name type="scientific">Tranquillimonas alkanivorans</name>
    <dbReference type="NCBI Taxonomy" id="441119"/>
    <lineage>
        <taxon>Bacteria</taxon>
        <taxon>Pseudomonadati</taxon>
        <taxon>Pseudomonadota</taxon>
        <taxon>Alphaproteobacteria</taxon>
        <taxon>Rhodobacterales</taxon>
        <taxon>Roseobacteraceae</taxon>
        <taxon>Tranquillimonas</taxon>
    </lineage>
</organism>
<feature type="chain" id="PRO_5011693817" evidence="3">
    <location>
        <begin position="24"/>
        <end position="245"/>
    </location>
</feature>
<dbReference type="PANTHER" id="PTHR30035:SF3">
    <property type="entry name" value="INTERMEMBRANE PHOSPHOLIPID TRANSPORT SYSTEM LIPOPROTEIN MLAA"/>
    <property type="match status" value="1"/>
</dbReference>
<proteinExistence type="inferred from homology"/>
<evidence type="ECO:0000256" key="2">
    <source>
        <dbReference type="ARBA" id="ARBA00022729"/>
    </source>
</evidence>
<dbReference type="GO" id="GO:0016020">
    <property type="term" value="C:membrane"/>
    <property type="evidence" value="ECO:0007669"/>
    <property type="project" value="InterPro"/>
</dbReference>
<evidence type="ECO:0000256" key="3">
    <source>
        <dbReference type="SAM" id="SignalP"/>
    </source>
</evidence>
<accession>A0A1I5PJP1</accession>
<evidence type="ECO:0000256" key="1">
    <source>
        <dbReference type="ARBA" id="ARBA00010634"/>
    </source>
</evidence>
<reference evidence="4 5" key="1">
    <citation type="submission" date="2016-10" db="EMBL/GenBank/DDBJ databases">
        <authorList>
            <person name="de Groot N.N."/>
        </authorList>
    </citation>
    <scope>NUCLEOTIDE SEQUENCE [LARGE SCALE GENOMIC DNA]</scope>
    <source>
        <strain evidence="4 5">DSM 19547</strain>
    </source>
</reference>
<evidence type="ECO:0000313" key="4">
    <source>
        <dbReference type="EMBL" id="SFP33761.1"/>
    </source>
</evidence>
<dbReference type="AlphaFoldDB" id="A0A1I5PJP1"/>
<gene>
    <name evidence="4" type="ORF">SAMN04488047_105118</name>
</gene>
<dbReference type="Pfam" id="PF04333">
    <property type="entry name" value="MlaA"/>
    <property type="match status" value="1"/>
</dbReference>
<feature type="signal peptide" evidence="3">
    <location>
        <begin position="1"/>
        <end position="23"/>
    </location>
</feature>
<dbReference type="EMBL" id="FOXA01000005">
    <property type="protein sequence ID" value="SFP33761.1"/>
    <property type="molecule type" value="Genomic_DNA"/>
</dbReference>